<gene>
    <name evidence="1" type="ORF">RR46_15067</name>
</gene>
<protein>
    <submittedName>
        <fullName evidence="1">Uncharacterized protein</fullName>
    </submittedName>
</protein>
<name>A0A194PEW7_PAPXU</name>
<sequence length="82" mass="9229">MKDSAPRCEDVADKLVRLFGWRQTYPVQKLQRNLLPKNSEGFSANGELSLWASGDRTLSTVLATQCFHKQPLLCAALLFTDM</sequence>
<dbReference type="Proteomes" id="UP000053268">
    <property type="component" value="Unassembled WGS sequence"/>
</dbReference>
<evidence type="ECO:0000313" key="2">
    <source>
        <dbReference type="Proteomes" id="UP000053268"/>
    </source>
</evidence>
<reference evidence="1 2" key="1">
    <citation type="journal article" date="2015" name="Nat. Commun.">
        <title>Outbred genome sequencing and CRISPR/Cas9 gene editing in butterflies.</title>
        <authorList>
            <person name="Li X."/>
            <person name="Fan D."/>
            <person name="Zhang W."/>
            <person name="Liu G."/>
            <person name="Zhang L."/>
            <person name="Zhao L."/>
            <person name="Fang X."/>
            <person name="Chen L."/>
            <person name="Dong Y."/>
            <person name="Chen Y."/>
            <person name="Ding Y."/>
            <person name="Zhao R."/>
            <person name="Feng M."/>
            <person name="Zhu Y."/>
            <person name="Feng Y."/>
            <person name="Jiang X."/>
            <person name="Zhu D."/>
            <person name="Xiang H."/>
            <person name="Feng X."/>
            <person name="Li S."/>
            <person name="Wang J."/>
            <person name="Zhang G."/>
            <person name="Kronforst M.R."/>
            <person name="Wang W."/>
        </authorList>
    </citation>
    <scope>NUCLEOTIDE SEQUENCE [LARGE SCALE GENOMIC DNA]</scope>
    <source>
        <strain evidence="1">Ya'a_city_454_Px</strain>
        <tissue evidence="1">Whole body</tissue>
    </source>
</reference>
<dbReference type="EMBL" id="KQ459606">
    <property type="protein sequence ID" value="KPI91563.1"/>
    <property type="molecule type" value="Genomic_DNA"/>
</dbReference>
<evidence type="ECO:0000313" key="1">
    <source>
        <dbReference type="EMBL" id="KPI91563.1"/>
    </source>
</evidence>
<keyword evidence="2" id="KW-1185">Reference proteome</keyword>
<organism evidence="1 2">
    <name type="scientific">Papilio xuthus</name>
    <name type="common">Asian swallowtail butterfly</name>
    <dbReference type="NCBI Taxonomy" id="66420"/>
    <lineage>
        <taxon>Eukaryota</taxon>
        <taxon>Metazoa</taxon>
        <taxon>Ecdysozoa</taxon>
        <taxon>Arthropoda</taxon>
        <taxon>Hexapoda</taxon>
        <taxon>Insecta</taxon>
        <taxon>Pterygota</taxon>
        <taxon>Neoptera</taxon>
        <taxon>Endopterygota</taxon>
        <taxon>Lepidoptera</taxon>
        <taxon>Glossata</taxon>
        <taxon>Ditrysia</taxon>
        <taxon>Papilionoidea</taxon>
        <taxon>Papilionidae</taxon>
        <taxon>Papilioninae</taxon>
        <taxon>Papilio</taxon>
    </lineage>
</organism>
<proteinExistence type="predicted"/>
<accession>A0A194PEW7</accession>
<dbReference type="AlphaFoldDB" id="A0A194PEW7"/>